<dbReference type="eggNOG" id="ENOG502SAES">
    <property type="taxonomic scope" value="Eukaryota"/>
</dbReference>
<dbReference type="SUPFAM" id="SSF54403">
    <property type="entry name" value="Cystatin/monellin"/>
    <property type="match status" value="1"/>
</dbReference>
<keyword evidence="4" id="KW-0929">Antimicrobial</keyword>
<proteinExistence type="evidence at transcript level"/>
<dbReference type="STRING" id="13735.ENSPSIP00000020022"/>
<dbReference type="Pfam" id="PF00666">
    <property type="entry name" value="Cathelicidins"/>
    <property type="match status" value="1"/>
</dbReference>
<keyword evidence="11" id="KW-1185">Reference proteome</keyword>
<dbReference type="GeneTree" id="ENSGT00390000000410"/>
<feature type="chain" id="PRO_5044735313" evidence="8">
    <location>
        <begin position="16"/>
        <end position="157"/>
    </location>
</feature>
<evidence type="ECO:0000256" key="2">
    <source>
        <dbReference type="ARBA" id="ARBA00005320"/>
    </source>
</evidence>
<dbReference type="InterPro" id="IPR018216">
    <property type="entry name" value="Cathelicidin_CS"/>
</dbReference>
<reference evidence="10" key="4">
    <citation type="submission" date="2025-05" db="UniProtKB">
        <authorList>
            <consortium name="Ensembl"/>
        </authorList>
    </citation>
    <scope>IDENTIFICATION</scope>
</reference>
<comment type="similarity">
    <text evidence="2">Belongs to the cathelicidin family.</text>
</comment>
<dbReference type="Gene3D" id="3.10.450.10">
    <property type="match status" value="1"/>
</dbReference>
<evidence type="ECO:0000313" key="9">
    <source>
        <dbReference type="EMBL" id="AWW22371.1"/>
    </source>
</evidence>
<name>K7GIB1_PELSI</name>
<evidence type="ECO:0000256" key="3">
    <source>
        <dbReference type="ARBA" id="ARBA00022525"/>
    </source>
</evidence>
<organism evidence="10 11">
    <name type="scientific">Pelodiscus sinensis</name>
    <name type="common">Chinese softshell turtle</name>
    <name type="synonym">Trionyx sinensis</name>
    <dbReference type="NCBI Taxonomy" id="13735"/>
    <lineage>
        <taxon>Eukaryota</taxon>
        <taxon>Metazoa</taxon>
        <taxon>Chordata</taxon>
        <taxon>Craniata</taxon>
        <taxon>Vertebrata</taxon>
        <taxon>Euteleostomi</taxon>
        <taxon>Archelosauria</taxon>
        <taxon>Testudinata</taxon>
        <taxon>Testudines</taxon>
        <taxon>Cryptodira</taxon>
        <taxon>Trionychia</taxon>
        <taxon>Trionychidae</taxon>
        <taxon>Pelodiscus</taxon>
    </lineage>
</organism>
<dbReference type="FunFam" id="3.10.450.10:FF:000003">
    <property type="entry name" value="Cathelicidin antimicrobial peptide"/>
    <property type="match status" value="1"/>
</dbReference>
<keyword evidence="3" id="KW-0964">Secreted</keyword>
<dbReference type="EMBL" id="MF589913">
    <property type="protein sequence ID" value="AWW22371.1"/>
    <property type="molecule type" value="mRNA"/>
</dbReference>
<evidence type="ECO:0000256" key="4">
    <source>
        <dbReference type="ARBA" id="ARBA00022529"/>
    </source>
</evidence>
<evidence type="ECO:0000256" key="1">
    <source>
        <dbReference type="ARBA" id="ARBA00004613"/>
    </source>
</evidence>
<feature type="signal peptide" evidence="8">
    <location>
        <begin position="1"/>
        <end position="15"/>
    </location>
</feature>
<evidence type="ECO:0000256" key="7">
    <source>
        <dbReference type="SAM" id="MobiDB-lite"/>
    </source>
</evidence>
<reference evidence="9" key="3">
    <citation type="submission" date="2017-07" db="EMBL/GenBank/DDBJ databases">
        <title>Characterization and the roles of polymorphic cathelicidins in the Innate Host Defenses of Pelodiscus sinensis.</title>
        <authorList>
            <person name="Cai S."/>
            <person name="Yu H."/>
        </authorList>
    </citation>
    <scope>NUCLEOTIDE SEQUENCE</scope>
</reference>
<dbReference type="InterPro" id="IPR046350">
    <property type="entry name" value="Cystatin_sf"/>
</dbReference>
<dbReference type="EMBL" id="AGCU01028565">
    <property type="status" value="NOT_ANNOTATED_CDS"/>
    <property type="molecule type" value="Genomic_DNA"/>
</dbReference>
<reference evidence="11" key="1">
    <citation type="submission" date="2011-10" db="EMBL/GenBank/DDBJ databases">
        <authorList>
            <consortium name="Soft-shell Turtle Genome Consortium"/>
        </authorList>
    </citation>
    <scope>NUCLEOTIDE SEQUENCE [LARGE SCALE GENOMIC DNA]</scope>
    <source>
        <strain evidence="11">Daiwa-1</strain>
    </source>
</reference>
<keyword evidence="6" id="KW-1015">Disulfide bond</keyword>
<dbReference type="GO" id="GO:0042742">
    <property type="term" value="P:defense response to bacterium"/>
    <property type="evidence" value="ECO:0007669"/>
    <property type="project" value="UniProtKB-KW"/>
</dbReference>
<dbReference type="KEGG" id="pss:102462075"/>
<dbReference type="OMA" id="METQMAS"/>
<comment type="subcellular location">
    <subcellularLocation>
        <location evidence="1">Secreted</location>
    </subcellularLocation>
</comment>
<evidence type="ECO:0000256" key="5">
    <source>
        <dbReference type="ARBA" id="ARBA00023022"/>
    </source>
</evidence>
<evidence type="ECO:0000313" key="11">
    <source>
        <dbReference type="Proteomes" id="UP000007267"/>
    </source>
</evidence>
<accession>K7GIB1</accession>
<dbReference type="PROSITE" id="PS00947">
    <property type="entry name" value="CATHELICIDINS_2"/>
    <property type="match status" value="1"/>
</dbReference>
<dbReference type="HOGENOM" id="CLU_121724_2_0_1"/>
<dbReference type="EMBL" id="AGCU01028564">
    <property type="status" value="NOT_ANNOTATED_CDS"/>
    <property type="molecule type" value="Genomic_DNA"/>
</dbReference>
<dbReference type="GO" id="GO:0061844">
    <property type="term" value="P:antimicrobial humoral immune response mediated by antimicrobial peptide"/>
    <property type="evidence" value="ECO:0007669"/>
    <property type="project" value="UniProtKB-ARBA"/>
</dbReference>
<evidence type="ECO:0000256" key="6">
    <source>
        <dbReference type="ARBA" id="ARBA00023157"/>
    </source>
</evidence>
<dbReference type="EMBL" id="AGCU01028563">
    <property type="status" value="NOT_ANNOTATED_CDS"/>
    <property type="molecule type" value="Genomic_DNA"/>
</dbReference>
<reference evidence="11" key="2">
    <citation type="journal article" date="2013" name="Nat. Genet.">
        <title>The draft genomes of soft-shell turtle and green sea turtle yield insights into the development and evolution of the turtle-specific body plan.</title>
        <authorList>
            <person name="Wang Z."/>
            <person name="Pascual-Anaya J."/>
            <person name="Zadissa A."/>
            <person name="Li W."/>
            <person name="Niimura Y."/>
            <person name="Huang Z."/>
            <person name="Li C."/>
            <person name="White S."/>
            <person name="Xiong Z."/>
            <person name="Fang D."/>
            <person name="Wang B."/>
            <person name="Ming Y."/>
            <person name="Chen Y."/>
            <person name="Zheng Y."/>
            <person name="Kuraku S."/>
            <person name="Pignatelli M."/>
            <person name="Herrero J."/>
            <person name="Beal K."/>
            <person name="Nozawa M."/>
            <person name="Li Q."/>
            <person name="Wang J."/>
            <person name="Zhang H."/>
            <person name="Yu L."/>
            <person name="Shigenobu S."/>
            <person name="Wang J."/>
            <person name="Liu J."/>
            <person name="Flicek P."/>
            <person name="Searle S."/>
            <person name="Wang J."/>
            <person name="Kuratani S."/>
            <person name="Yin Y."/>
            <person name="Aken B."/>
            <person name="Zhang G."/>
            <person name="Irie N."/>
        </authorList>
    </citation>
    <scope>NUCLEOTIDE SEQUENCE [LARGE SCALE GENOMIC DNA]</scope>
    <source>
        <strain evidence="11">Daiwa-1</strain>
    </source>
</reference>
<protein>
    <submittedName>
        <fullName evidence="9">Cathelicidin-like peptide 2</fullName>
    </submittedName>
    <submittedName>
        <fullName evidence="10">Cathelicidin-related peptide Bf-CRAMP-like</fullName>
    </submittedName>
</protein>
<dbReference type="PANTHER" id="PTHR10206:SF0">
    <property type="entry name" value="CATHELICIDIN B1-RELATED"/>
    <property type="match status" value="1"/>
</dbReference>
<dbReference type="Proteomes" id="UP000007267">
    <property type="component" value="Unassembled WGS sequence"/>
</dbReference>
<dbReference type="OrthoDB" id="9930485at2759"/>
<dbReference type="AlphaFoldDB" id="K7GIB1"/>
<keyword evidence="8" id="KW-0732">Signal</keyword>
<evidence type="ECO:0000313" key="10">
    <source>
        <dbReference type="Ensembl" id="ENSPSIP00000020022.1"/>
    </source>
</evidence>
<dbReference type="InterPro" id="IPR001894">
    <property type="entry name" value="Cathelicidin-like"/>
</dbReference>
<dbReference type="GO" id="GO:0005615">
    <property type="term" value="C:extracellular space"/>
    <property type="evidence" value="ECO:0007669"/>
    <property type="project" value="TreeGrafter"/>
</dbReference>
<keyword evidence="5" id="KW-0044">Antibiotic</keyword>
<dbReference type="PANTHER" id="PTHR10206">
    <property type="entry name" value="CATHELICIDIN"/>
    <property type="match status" value="1"/>
</dbReference>
<feature type="region of interest" description="Disordered" evidence="7">
    <location>
        <begin position="138"/>
        <end position="157"/>
    </location>
</feature>
<dbReference type="RefSeq" id="XP_006114480.1">
    <property type="nucleotide sequence ID" value="XM_006114418.2"/>
</dbReference>
<sequence length="157" mass="17427">MVKWALLLVLGVAIATTPSPPPGTLSYKEAVSRAVGLYNQRAAGDSHFRLLRADSPSGWDGNSPGVRELHFLVKETVCLGSERAAMEECDFKEDGRVRRCSGYVSSEQWPATILITCDPAAEAPARVRRASCGRPYKTRRQPTRHVRRHHRMTAGRK</sequence>
<evidence type="ECO:0000256" key="8">
    <source>
        <dbReference type="SAM" id="SignalP"/>
    </source>
</evidence>
<dbReference type="Ensembl" id="ENSPSIT00000020116.1">
    <property type="protein sequence ID" value="ENSPSIP00000020022.1"/>
    <property type="gene ID" value="ENSPSIG00000017745.1"/>
</dbReference>
<dbReference type="PROSITE" id="PS00946">
    <property type="entry name" value="CATHELICIDINS_1"/>
    <property type="match status" value="1"/>
</dbReference>